<evidence type="ECO:0000256" key="8">
    <source>
        <dbReference type="ARBA" id="ARBA00022989"/>
    </source>
</evidence>
<evidence type="ECO:0000256" key="5">
    <source>
        <dbReference type="ARBA" id="ARBA00022741"/>
    </source>
</evidence>
<dbReference type="Gene3D" id="3.40.50.1000">
    <property type="entry name" value="HAD superfamily/HAD-like"/>
    <property type="match status" value="1"/>
</dbReference>
<feature type="transmembrane region" description="Helical" evidence="10">
    <location>
        <begin position="124"/>
        <end position="141"/>
    </location>
</feature>
<dbReference type="Pfam" id="PF00403">
    <property type="entry name" value="HMA"/>
    <property type="match status" value="1"/>
</dbReference>
<dbReference type="InterPro" id="IPR006121">
    <property type="entry name" value="HMA_dom"/>
</dbReference>
<dbReference type="Pfam" id="PF00122">
    <property type="entry name" value="E1-E2_ATPase"/>
    <property type="match status" value="1"/>
</dbReference>
<dbReference type="EMBL" id="JAVTLL010000032">
    <property type="protein sequence ID" value="MDT7846121.1"/>
    <property type="molecule type" value="Genomic_DNA"/>
</dbReference>
<evidence type="ECO:0000313" key="12">
    <source>
        <dbReference type="EMBL" id="MDT7846121.1"/>
    </source>
</evidence>
<evidence type="ECO:0000256" key="10">
    <source>
        <dbReference type="RuleBase" id="RU362081"/>
    </source>
</evidence>
<protein>
    <submittedName>
        <fullName evidence="12">Heavy metal translocating P-type ATPase</fullName>
    </submittedName>
</protein>
<evidence type="ECO:0000259" key="11">
    <source>
        <dbReference type="PROSITE" id="PS50846"/>
    </source>
</evidence>
<reference evidence="13" key="1">
    <citation type="submission" date="2023-07" db="EMBL/GenBank/DDBJ databases">
        <title>Draft genome sequence of the endophytic actinobacterium Streptomyces justiciae WPN32, a potential antibiotic producer.</title>
        <authorList>
            <person name="Yasawong M."/>
            <person name="Pana W."/>
            <person name="Ganta P."/>
            <person name="Santapan N."/>
            <person name="Songngamsuk T."/>
            <person name="Phatcharaharikarn M."/>
            <person name="Kerdtoob S."/>
            <person name="Nantapong N."/>
        </authorList>
    </citation>
    <scope>NUCLEOTIDE SEQUENCE [LARGE SCALE GENOMIC DNA]</scope>
    <source>
        <strain evidence="13">WPN32</strain>
    </source>
</reference>
<feature type="transmembrane region" description="Helical" evidence="10">
    <location>
        <begin position="100"/>
        <end position="118"/>
    </location>
</feature>
<evidence type="ECO:0000313" key="13">
    <source>
        <dbReference type="Proteomes" id="UP001257948"/>
    </source>
</evidence>
<dbReference type="InterPro" id="IPR001757">
    <property type="entry name" value="P_typ_ATPase"/>
</dbReference>
<keyword evidence="7" id="KW-1278">Translocase</keyword>
<dbReference type="InterPro" id="IPR023298">
    <property type="entry name" value="ATPase_P-typ_TM_dom_sf"/>
</dbReference>
<dbReference type="SFLD" id="SFLDG00002">
    <property type="entry name" value="C1.7:_P-type_atpase_like"/>
    <property type="match status" value="1"/>
</dbReference>
<keyword evidence="3 10" id="KW-0812">Transmembrane</keyword>
<dbReference type="NCBIfam" id="TIGR01511">
    <property type="entry name" value="ATPase-IB1_Cu"/>
    <property type="match status" value="1"/>
</dbReference>
<feature type="transmembrane region" description="Helical" evidence="10">
    <location>
        <begin position="692"/>
        <end position="709"/>
    </location>
</feature>
<dbReference type="NCBIfam" id="TIGR01525">
    <property type="entry name" value="ATPase-IB_hvy"/>
    <property type="match status" value="1"/>
</dbReference>
<dbReference type="InterPro" id="IPR018303">
    <property type="entry name" value="ATPase_P-typ_P_site"/>
</dbReference>
<dbReference type="RefSeq" id="WP_314206527.1">
    <property type="nucleotide sequence ID" value="NZ_JAVTLL010000032.1"/>
</dbReference>
<keyword evidence="10" id="KW-1003">Cell membrane</keyword>
<dbReference type="SFLD" id="SFLDF00027">
    <property type="entry name" value="p-type_atpase"/>
    <property type="match status" value="1"/>
</dbReference>
<organism evidence="12 13">
    <name type="scientific">Streptomyces justiciae</name>
    <dbReference type="NCBI Taxonomy" id="2780140"/>
    <lineage>
        <taxon>Bacteria</taxon>
        <taxon>Bacillati</taxon>
        <taxon>Actinomycetota</taxon>
        <taxon>Actinomycetes</taxon>
        <taxon>Kitasatosporales</taxon>
        <taxon>Streptomycetaceae</taxon>
        <taxon>Streptomyces</taxon>
    </lineage>
</organism>
<dbReference type="SUPFAM" id="SSF81665">
    <property type="entry name" value="Calcium ATPase, transmembrane domain M"/>
    <property type="match status" value="1"/>
</dbReference>
<dbReference type="SFLD" id="SFLDS00003">
    <property type="entry name" value="Haloacid_Dehalogenase"/>
    <property type="match status" value="1"/>
</dbReference>
<feature type="transmembrane region" description="Helical" evidence="10">
    <location>
        <begin position="382"/>
        <end position="405"/>
    </location>
</feature>
<comment type="caution">
    <text evidence="12">The sequence shown here is derived from an EMBL/GenBank/DDBJ whole genome shotgun (WGS) entry which is preliminary data.</text>
</comment>
<evidence type="ECO:0000256" key="7">
    <source>
        <dbReference type="ARBA" id="ARBA00022967"/>
    </source>
</evidence>
<dbReference type="Gene3D" id="2.70.150.10">
    <property type="entry name" value="Calcium-transporting ATPase, cytoplasmic transduction domain A"/>
    <property type="match status" value="1"/>
</dbReference>
<sequence>MSGTTAPIAPPAEVELLIGGMTCASCAARVEKKLNRMDGVTATVNYATEKAKVTYADGVEVADLIATVVRTGYTAEEPAPPAEEPAPHEDPEPASLRQRLVVSALLAVPVLLLSMIPALQFDNWQWLALTLASPVVVWGGLPFHRAAWTNLRHGAATMDTLVSLGALAAYGWSLWALFFGDAAMAGMKDEFTFTVSRMDSASTIYLEVAAGVTTFILLGRYLEARSKRRAGAALRALMELGAKDVAVLRDGREVRVPVSRLTVGDRFVVRPGEKIATDGTVVEGACAVDASMLTGESVPVDVTVGDAVAGATVNAGGRLVVEATRVGADTQLARMAKLVEEAQNGKAEVQRLADRISAVFVPVVIAIAVATFGGWLGATGDLAAAFTAAVAVLIIACPCALGLATPTALMVGTGRGAQLGILIKGPEVLENTRRVDTVVLDKTGTVTTGRMTLQEVYVVQGADEKQVLRLAGAVEHASEHPVARAVAAGAEERVGPLLAAEGFVNVPGRGVRGRVEGHDVAVGRLFDVLPEELARAKEEAERGGRTAVVVGWDGVARGVVAVADAVKETSAEAVRELRALGLTPVLLTGDNRTVAEAVAERVGITRVVAEVLPEDKVDAVRRLQGEGRVVAMVGDGVNDAAALATADLGLAMGTGTDAAIEAGDLTLVRGDLRVAADAIRLSRRTLATIKGNLVWAFGYNVAALPLAAAGLLNPMIAGAAMAFSSVFVVTNSLRLRSFR</sequence>
<dbReference type="SUPFAM" id="SSF81653">
    <property type="entry name" value="Calcium ATPase, transduction domain A"/>
    <property type="match status" value="1"/>
</dbReference>
<evidence type="ECO:0000256" key="3">
    <source>
        <dbReference type="ARBA" id="ARBA00022692"/>
    </source>
</evidence>
<dbReference type="InterPro" id="IPR027256">
    <property type="entry name" value="P-typ_ATPase_IB"/>
</dbReference>
<evidence type="ECO:0000256" key="6">
    <source>
        <dbReference type="ARBA" id="ARBA00022840"/>
    </source>
</evidence>
<feature type="transmembrane region" description="Helical" evidence="10">
    <location>
        <begin position="204"/>
        <end position="222"/>
    </location>
</feature>
<dbReference type="PROSITE" id="PS01229">
    <property type="entry name" value="COF_2"/>
    <property type="match status" value="1"/>
</dbReference>
<keyword evidence="5 10" id="KW-0547">Nucleotide-binding</keyword>
<evidence type="ECO:0000256" key="2">
    <source>
        <dbReference type="ARBA" id="ARBA00006024"/>
    </source>
</evidence>
<keyword evidence="4 10" id="KW-0479">Metal-binding</keyword>
<feature type="transmembrane region" description="Helical" evidence="10">
    <location>
        <begin position="161"/>
        <end position="184"/>
    </location>
</feature>
<proteinExistence type="inferred from homology"/>
<dbReference type="NCBIfam" id="TIGR01512">
    <property type="entry name" value="ATPase-IB2_Cd"/>
    <property type="match status" value="1"/>
</dbReference>
<dbReference type="CDD" id="cd00371">
    <property type="entry name" value="HMA"/>
    <property type="match status" value="1"/>
</dbReference>
<feature type="domain" description="HMA" evidence="11">
    <location>
        <begin position="12"/>
        <end position="76"/>
    </location>
</feature>
<accession>A0ABU3M3P1</accession>
<dbReference type="NCBIfam" id="TIGR01494">
    <property type="entry name" value="ATPase_P-type"/>
    <property type="match status" value="1"/>
</dbReference>
<dbReference type="InterPro" id="IPR059000">
    <property type="entry name" value="ATPase_P-type_domA"/>
</dbReference>
<dbReference type="CDD" id="cd02094">
    <property type="entry name" value="P-type_ATPase_Cu-like"/>
    <property type="match status" value="1"/>
</dbReference>
<keyword evidence="8 10" id="KW-1133">Transmembrane helix</keyword>
<dbReference type="InterPro" id="IPR036163">
    <property type="entry name" value="HMA_dom_sf"/>
</dbReference>
<dbReference type="Pfam" id="PF00702">
    <property type="entry name" value="Hydrolase"/>
    <property type="match status" value="1"/>
</dbReference>
<dbReference type="InterPro" id="IPR023299">
    <property type="entry name" value="ATPase_P-typ_cyto_dom_N"/>
</dbReference>
<dbReference type="InterPro" id="IPR017969">
    <property type="entry name" value="Heavy-metal-associated_CS"/>
</dbReference>
<feature type="transmembrane region" description="Helical" evidence="10">
    <location>
        <begin position="715"/>
        <end position="733"/>
    </location>
</feature>
<dbReference type="SUPFAM" id="SSF56784">
    <property type="entry name" value="HAD-like"/>
    <property type="match status" value="1"/>
</dbReference>
<dbReference type="InterPro" id="IPR036412">
    <property type="entry name" value="HAD-like_sf"/>
</dbReference>
<feature type="transmembrane region" description="Helical" evidence="10">
    <location>
        <begin position="356"/>
        <end position="376"/>
    </location>
</feature>
<dbReference type="PROSITE" id="PS50846">
    <property type="entry name" value="HMA_2"/>
    <property type="match status" value="1"/>
</dbReference>
<dbReference type="InterPro" id="IPR008250">
    <property type="entry name" value="ATPase_P-typ_transduc_dom_A_sf"/>
</dbReference>
<dbReference type="PANTHER" id="PTHR43520">
    <property type="entry name" value="ATP7, ISOFORM B"/>
    <property type="match status" value="1"/>
</dbReference>
<dbReference type="InterPro" id="IPR023214">
    <property type="entry name" value="HAD_sf"/>
</dbReference>
<dbReference type="InterPro" id="IPR044492">
    <property type="entry name" value="P_typ_ATPase_HD_dom"/>
</dbReference>
<comment type="similarity">
    <text evidence="2 10">Belongs to the cation transport ATPase (P-type) (TC 3.A.3) family. Type IB subfamily.</text>
</comment>
<name>A0ABU3M3P1_9ACTN</name>
<dbReference type="Gene3D" id="3.40.1110.10">
    <property type="entry name" value="Calcium-transporting ATPase, cytoplasmic domain N"/>
    <property type="match status" value="1"/>
</dbReference>
<keyword evidence="13" id="KW-1185">Reference proteome</keyword>
<dbReference type="Gene3D" id="3.30.70.100">
    <property type="match status" value="1"/>
</dbReference>
<dbReference type="Proteomes" id="UP001257948">
    <property type="component" value="Unassembled WGS sequence"/>
</dbReference>
<dbReference type="SUPFAM" id="SSF55008">
    <property type="entry name" value="HMA, heavy metal-associated domain"/>
    <property type="match status" value="1"/>
</dbReference>
<evidence type="ECO:0000256" key="9">
    <source>
        <dbReference type="ARBA" id="ARBA00023136"/>
    </source>
</evidence>
<evidence type="ECO:0000256" key="1">
    <source>
        <dbReference type="ARBA" id="ARBA00004651"/>
    </source>
</evidence>
<dbReference type="PRINTS" id="PR00943">
    <property type="entry name" value="CUATPASE"/>
</dbReference>
<evidence type="ECO:0000256" key="4">
    <source>
        <dbReference type="ARBA" id="ARBA00022723"/>
    </source>
</evidence>
<comment type="subcellular location">
    <subcellularLocation>
        <location evidence="1">Cell membrane</location>
        <topology evidence="1">Multi-pass membrane protein</topology>
    </subcellularLocation>
</comment>
<dbReference type="PROSITE" id="PS00154">
    <property type="entry name" value="ATPASE_E1_E2"/>
    <property type="match status" value="1"/>
</dbReference>
<keyword evidence="9 10" id="KW-0472">Membrane</keyword>
<dbReference type="PROSITE" id="PS01047">
    <property type="entry name" value="HMA_1"/>
    <property type="match status" value="1"/>
</dbReference>
<dbReference type="PANTHER" id="PTHR43520:SF8">
    <property type="entry name" value="P-TYPE CU(+) TRANSPORTER"/>
    <property type="match status" value="1"/>
</dbReference>
<keyword evidence="6 10" id="KW-0067">ATP-binding</keyword>
<gene>
    <name evidence="12" type="ORF">RQC66_35940</name>
</gene>
<dbReference type="PRINTS" id="PR00119">
    <property type="entry name" value="CATATPASE"/>
</dbReference>